<dbReference type="Proteomes" id="UP000751190">
    <property type="component" value="Unassembled WGS sequence"/>
</dbReference>
<feature type="region of interest" description="Disordered" evidence="2">
    <location>
        <begin position="896"/>
        <end position="917"/>
    </location>
</feature>
<feature type="compositionally biased region" description="Low complexity" evidence="2">
    <location>
        <begin position="48"/>
        <end position="67"/>
    </location>
</feature>
<keyword evidence="4" id="KW-1185">Reference proteome</keyword>
<feature type="coiled-coil region" evidence="1">
    <location>
        <begin position="399"/>
        <end position="426"/>
    </location>
</feature>
<evidence type="ECO:0000313" key="3">
    <source>
        <dbReference type="EMBL" id="KAG8464191.1"/>
    </source>
</evidence>
<feature type="compositionally biased region" description="Low complexity" evidence="2">
    <location>
        <begin position="25"/>
        <end position="39"/>
    </location>
</feature>
<feature type="region of interest" description="Disordered" evidence="2">
    <location>
        <begin position="1"/>
        <end position="68"/>
    </location>
</feature>
<accession>A0A8J5XFK6</accession>
<feature type="compositionally biased region" description="Basic and acidic residues" evidence="2">
    <location>
        <begin position="990"/>
        <end position="1005"/>
    </location>
</feature>
<evidence type="ECO:0000256" key="2">
    <source>
        <dbReference type="SAM" id="MobiDB-lite"/>
    </source>
</evidence>
<keyword evidence="1" id="KW-0175">Coiled coil</keyword>
<sequence>MGLQEEGFEFSLAPRRPAVPKAGRRPLALAPPGASALNARLGAASTTAERAALPPAGAASRAAPVPAGAGGDDFASQLAARVRAQALELSDRDEQLAQLRATLEQRDAELARERTARSAAASASDSVEFEQLEAVARHRAAAEGAAAAADEARRSERRAVAERDELAAGRARLEGVLAAQADEARATRAALADATAARDAALTRLEQALEGQAGAAKVAQASGAAVADEARAADALRADAEALRAALGRATEAADGARAELAAAARRARELRLADATWTASAKLRWHPDDAGAVGAARARARLGAPPAGADGASGTPGERGVDPSVVLNGALRELRTQLLARAVAADALCAALADAEAASAAAARGILVERRAEAGARTELAAVARGAEAEAVAQRGRADALAAELAAARAQLDGLGARAADADAQRARADAALCALACARADGEAKLAQLVQMADSQRCAEAALEQSRWLLLAGARAAAAGGAADASRAVVAPAPRGAARASASGDGVQGARDPAASELSLAEATLVGDRLHASLGQLLRAVDEAAVALAHGAQRSPPGAHASAPARSGGAAVATDSGDGSVRADARLPAAASAADMALTVPASSRRLRAAVRAAMERSAELRARLGDALAAAAHAEAELVAERAARRADSRAAESQVSQLRCELAEACAADAHSAGERAACTRPSANARWADAGWGARSPGALDARRLRRPSPGGRRAAAQRQGSDAMDARREPRPGLLRARAEPAASAQQQTQQRLVRPRALRAEPSASARDGEGGDSEGSARGSADGAESSGTEGACGSTDVDEPLGRVAHAPFGRWHASRPSAQGEGWSTDARTRVPDATAELGDERPSAAPAAAQADGAREPSALATLGASLGLSWDELVRAEEDALRERDEARADGEARARAAEQRAGECAAVRRDYERSGCGGALGRDVVSARAPAQLPQRGRAQRDAATPARARADARDGCGAWDSEQSELCDDALRPARPREQGAHDAHDRDAACRARARARHEADAEARAERHRLGAMREAEVSAAVHAAALARAQAEALAERACALAHAASAPGAGARELGGASCAQAWPGTDNGVCRGARSSARVAERTHAAWVHKDLPYRGLRQAAEHRVEEEASRAATMATP</sequence>
<organism evidence="3 4">
    <name type="scientific">Diacronema lutheri</name>
    <name type="common">Unicellular marine alga</name>
    <name type="synonym">Monochrysis lutheri</name>
    <dbReference type="NCBI Taxonomy" id="2081491"/>
    <lineage>
        <taxon>Eukaryota</taxon>
        <taxon>Haptista</taxon>
        <taxon>Haptophyta</taxon>
        <taxon>Pavlovophyceae</taxon>
        <taxon>Pavlovales</taxon>
        <taxon>Pavlovaceae</taxon>
        <taxon>Diacronema</taxon>
    </lineage>
</organism>
<gene>
    <name evidence="3" type="ORF">KFE25_003254</name>
</gene>
<protein>
    <submittedName>
        <fullName evidence="3">Uncharacterized protein</fullName>
    </submittedName>
</protein>
<feature type="coiled-coil region" evidence="1">
    <location>
        <begin position="233"/>
        <end position="274"/>
    </location>
</feature>
<feature type="region of interest" description="Disordered" evidence="2">
    <location>
        <begin position="694"/>
        <end position="867"/>
    </location>
</feature>
<name>A0A8J5XFK6_DIALT</name>
<feature type="region of interest" description="Disordered" evidence="2">
    <location>
        <begin position="940"/>
        <end position="971"/>
    </location>
</feature>
<feature type="compositionally biased region" description="Low complexity" evidence="2">
    <location>
        <begin position="713"/>
        <end position="727"/>
    </location>
</feature>
<evidence type="ECO:0000313" key="4">
    <source>
        <dbReference type="Proteomes" id="UP000751190"/>
    </source>
</evidence>
<comment type="caution">
    <text evidence="3">The sequence shown here is derived from an EMBL/GenBank/DDBJ whole genome shotgun (WGS) entry which is preliminary data.</text>
</comment>
<feature type="compositionally biased region" description="Low complexity" evidence="2">
    <location>
        <begin position="855"/>
        <end position="867"/>
    </location>
</feature>
<feature type="region of interest" description="Disordered" evidence="2">
    <location>
        <begin position="990"/>
        <end position="1010"/>
    </location>
</feature>
<feature type="region of interest" description="Disordered" evidence="2">
    <location>
        <begin position="553"/>
        <end position="582"/>
    </location>
</feature>
<dbReference type="AlphaFoldDB" id="A0A8J5XFK6"/>
<reference evidence="3" key="1">
    <citation type="submission" date="2021-05" db="EMBL/GenBank/DDBJ databases">
        <title>The genome of the haptophyte Pavlova lutheri (Diacronema luteri, Pavlovales) - a model for lipid biosynthesis in eukaryotic algae.</title>
        <authorList>
            <person name="Hulatt C.J."/>
            <person name="Posewitz M.C."/>
        </authorList>
    </citation>
    <scope>NUCLEOTIDE SEQUENCE</scope>
    <source>
        <strain evidence="3">NIVA-4/92</strain>
    </source>
</reference>
<proteinExistence type="predicted"/>
<evidence type="ECO:0000256" key="1">
    <source>
        <dbReference type="SAM" id="Coils"/>
    </source>
</evidence>
<dbReference type="EMBL" id="JAGTXO010000013">
    <property type="protein sequence ID" value="KAG8464191.1"/>
    <property type="molecule type" value="Genomic_DNA"/>
</dbReference>